<reference evidence="2 3" key="2">
    <citation type="journal article" date="2011" name="J. Bacteriol.">
        <title>Genome Sequence of Kosmotoga olearia Strain TBF 19.5.1, a Thermophilic Bacterium with a Wide Growth Temperature Range, Isolated from the Troll B Oil Platform in the North Sea.</title>
        <authorList>
            <person name="Swithers K.S."/>
            <person name="Dipippo J.L."/>
            <person name="Bruce D.C."/>
            <person name="Detter C."/>
            <person name="Tapia R."/>
            <person name="Han S."/>
            <person name="Goodwin L.A."/>
            <person name="Han J."/>
            <person name="Woyke T."/>
            <person name="Pitluck S."/>
            <person name="Pennacchio L."/>
            <person name="Nolan M."/>
            <person name="Mikhailova N."/>
            <person name="Land M.L."/>
            <person name="Nesbo C.L."/>
            <person name="Gogarten J.P."/>
            <person name="Noll K.M."/>
        </authorList>
    </citation>
    <scope>NUCLEOTIDE SEQUENCE [LARGE SCALE GENOMIC DNA]</scope>
    <source>
        <strain evidence="3">ATCC BAA-1733 / DSM 21960 / TBF 19.5.1</strain>
    </source>
</reference>
<reference evidence="2 3" key="1">
    <citation type="submission" date="2009-06" db="EMBL/GenBank/DDBJ databases">
        <title>Complete sequence of Thermotogales bacterium TBF 19.5.1.</title>
        <authorList>
            <consortium name="US DOE Joint Genome Institute"/>
            <person name="Lucas S."/>
            <person name="Copeland A."/>
            <person name="Lapidus A."/>
            <person name="Glavina del Rio T."/>
            <person name="Tice H."/>
            <person name="Bruce D."/>
            <person name="Goodwin L."/>
            <person name="Pitluck S."/>
            <person name="Chertkov O."/>
            <person name="Brettin T."/>
            <person name="Detter J.C."/>
            <person name="Han C."/>
            <person name="Schmutz J."/>
            <person name="Larimer F."/>
            <person name="Land M."/>
            <person name="Hauser L."/>
            <person name="Kyrpides N."/>
            <person name="Ovchinnikova G."/>
            <person name="Noll K."/>
        </authorList>
    </citation>
    <scope>NUCLEOTIDE SEQUENCE [LARGE SCALE GENOMIC DNA]</scope>
    <source>
        <strain evidence="3">ATCC BAA-1733 / DSM 21960 / TBF 19.5.1</strain>
    </source>
</reference>
<feature type="transmembrane region" description="Helical" evidence="1">
    <location>
        <begin position="88"/>
        <end position="107"/>
    </location>
</feature>
<evidence type="ECO:0000313" key="3">
    <source>
        <dbReference type="Proteomes" id="UP000002382"/>
    </source>
</evidence>
<dbReference type="STRING" id="521045.Kole_0292"/>
<dbReference type="KEGG" id="kol:Kole_0292"/>
<keyword evidence="1" id="KW-0812">Transmembrane</keyword>
<evidence type="ECO:0000256" key="1">
    <source>
        <dbReference type="SAM" id="Phobius"/>
    </source>
</evidence>
<dbReference type="RefSeq" id="WP_012744804.1">
    <property type="nucleotide sequence ID" value="NC_012785.1"/>
</dbReference>
<dbReference type="HOGENOM" id="CLU_1701966_0_0_0"/>
<gene>
    <name evidence="2" type="ordered locus">Kole_0292</name>
</gene>
<feature type="transmembrane region" description="Helical" evidence="1">
    <location>
        <begin position="20"/>
        <end position="38"/>
    </location>
</feature>
<sequence>MRDKGTMSLVEARRYKRRHLYNGISAWLTGAVAIILIVTAYNRSSVLLPINPGSIGAIFWFGILLNIFSLLFYLVATIYALRFARVKFLFLNTLFSLIQGGLLFYFSRDILLRGDSGKYELVTPLGGRILSIIMIITGLLVLIIGLIEIGRHRQ</sequence>
<dbReference type="EMBL" id="CP001634">
    <property type="protein sequence ID" value="ACR79017.1"/>
    <property type="molecule type" value="Genomic_DNA"/>
</dbReference>
<accession>C5CD73</accession>
<dbReference type="AlphaFoldDB" id="C5CD73"/>
<proteinExistence type="predicted"/>
<feature type="transmembrane region" description="Helical" evidence="1">
    <location>
        <begin position="58"/>
        <end position="81"/>
    </location>
</feature>
<organism evidence="2 3">
    <name type="scientific">Kosmotoga olearia (strain ATCC BAA-1733 / DSM 21960 / TBF 19.5.1)</name>
    <dbReference type="NCBI Taxonomy" id="521045"/>
    <lineage>
        <taxon>Bacteria</taxon>
        <taxon>Thermotogati</taxon>
        <taxon>Thermotogota</taxon>
        <taxon>Thermotogae</taxon>
        <taxon>Kosmotogales</taxon>
        <taxon>Kosmotogaceae</taxon>
        <taxon>Kosmotoga</taxon>
    </lineage>
</organism>
<name>C5CD73_KOSOT</name>
<feature type="transmembrane region" description="Helical" evidence="1">
    <location>
        <begin position="127"/>
        <end position="147"/>
    </location>
</feature>
<keyword evidence="3" id="KW-1185">Reference proteome</keyword>
<evidence type="ECO:0000313" key="2">
    <source>
        <dbReference type="EMBL" id="ACR79017.1"/>
    </source>
</evidence>
<dbReference type="Proteomes" id="UP000002382">
    <property type="component" value="Chromosome"/>
</dbReference>
<keyword evidence="1" id="KW-0472">Membrane</keyword>
<protein>
    <submittedName>
        <fullName evidence="2">Uncharacterized protein</fullName>
    </submittedName>
</protein>
<keyword evidence="1" id="KW-1133">Transmembrane helix</keyword>